<dbReference type="GeneID" id="18931689"/>
<dbReference type="InterPro" id="IPR036908">
    <property type="entry name" value="RlpA-like_sf"/>
</dbReference>
<organism evidence="4">
    <name type="scientific">Melampsora larici-populina (strain 98AG31 / pathotype 3-4-7)</name>
    <name type="common">Poplar leaf rust fungus</name>
    <dbReference type="NCBI Taxonomy" id="747676"/>
    <lineage>
        <taxon>Eukaryota</taxon>
        <taxon>Fungi</taxon>
        <taxon>Dikarya</taxon>
        <taxon>Basidiomycota</taxon>
        <taxon>Pucciniomycotina</taxon>
        <taxon>Pucciniomycetes</taxon>
        <taxon>Pucciniales</taxon>
        <taxon>Melampsoraceae</taxon>
        <taxon>Melampsora</taxon>
    </lineage>
</organism>
<dbReference type="KEGG" id="mlr:MELLADRAFT_73750"/>
<dbReference type="GeneID" id="18932483"/>
<dbReference type="VEuPathDB" id="FungiDB:MELLADRAFT_73750"/>
<dbReference type="Gene3D" id="2.40.40.10">
    <property type="entry name" value="RlpA-like domain"/>
    <property type="match status" value="1"/>
</dbReference>
<dbReference type="EMBL" id="GL883094">
    <property type="protein sequence ID" value="EGG10802.1"/>
    <property type="molecule type" value="Genomic_DNA"/>
</dbReference>
<keyword evidence="1" id="KW-0732">Signal</keyword>
<feature type="chain" id="PRO_5007656865" evidence="1">
    <location>
        <begin position="20"/>
        <end position="211"/>
    </location>
</feature>
<name>F4RAD5_MELLP</name>
<gene>
    <name evidence="3" type="ORF">MELLADRAFT_70965</name>
    <name evidence="2" type="ORF">MELLADRAFT_73750</name>
</gene>
<evidence type="ECO:0000313" key="4">
    <source>
        <dbReference type="Proteomes" id="UP000001072"/>
    </source>
</evidence>
<proteinExistence type="predicted"/>
<evidence type="ECO:0000256" key="1">
    <source>
        <dbReference type="SAM" id="SignalP"/>
    </source>
</evidence>
<sequence length="211" mass="22942">MLLNVASVFFIVLLTNVLGQKSTTFPAPKDNTANPHSRCRKWRDDFKKSNGVSAHRLTSLETSALVAKTAEVNSQNDIEPANRSKRISGSSGFTGACGVTYSGQDRMVCLWNGSFGKDDPNYVSGWLTGELKGLNNCFKTVTVTANGRTVDATIADGCAFSTGKPVDIDHGCSDIYLSDQVMSDLGFTDNDQDVRITSWDFKTEVPANQPW</sequence>
<dbReference type="RefSeq" id="XP_007406271.1">
    <property type="nucleotide sequence ID" value="XM_007406209.1"/>
</dbReference>
<reference evidence="3" key="2">
    <citation type="submission" date="2011-04" db="EMBL/GenBank/DDBJ databases">
        <title>Obligate Biotrophy Features Unraveled by the Genomic Analysis of the Rust Fungi, Melampsora larici-populina and Puccinia graminis f. sp. tritici.</title>
        <authorList>
            <consortium name="US DOE Joint Genome Institute (JGI-PGF)"/>
            <person name="Duplessis S."/>
            <person name="Cuomo C."/>
            <person name="Lin Y.-C."/>
            <person name="Aerts A."/>
            <person name="Tisserant E."/>
            <person name="Veneault-Fourrey C."/>
            <person name="Joly D."/>
            <person name="Hacquard S."/>
            <person name="Amselem J."/>
            <person name="Cantarel B."/>
            <person name="Readman C."/>
            <person name="Coutinho P."/>
            <person name="Feau N."/>
            <person name="Field M."/>
            <person name="Frey P."/>
            <person name="Gelhaye E."/>
            <person name="Goldberg J."/>
            <person name="Grabherr M."/>
            <person name="Kodira C."/>
            <person name="Kohler A."/>
            <person name="Kues U."/>
            <person name="Lindquist E."/>
            <person name="Lucas S."/>
            <person name="Mago R."/>
            <person name="Mauceli E."/>
            <person name="Morin E."/>
            <person name="Murat C."/>
            <person name="Pangilinan J."/>
            <person name="Park R."/>
            <person name="Pearson M."/>
            <person name="Quesneville H."/>
            <person name="Rouhier N."/>
            <person name="Sakthikumar S."/>
            <person name="Salamov A."/>
            <person name="Schmutz J."/>
            <person name="Selles B."/>
            <person name="Shapiro H."/>
            <person name="Tangay P."/>
            <person name="Tuskan G."/>
            <person name="Henrissat B."/>
            <person name="Van de Peer Y."/>
            <person name="Rouze P."/>
            <person name="Schein J."/>
            <person name="Ellis J."/>
            <person name="Dodds P."/>
            <person name="Zhong S."/>
            <person name="Hamelin R."/>
            <person name="Grigoriev I."/>
            <person name="Szabo L."/>
            <person name="Martin F."/>
        </authorList>
    </citation>
    <scope>NUCLEOTIDE SEQUENCE</scope>
    <source>
        <strain evidence="3">98AG31</strain>
    </source>
</reference>
<dbReference type="AlphaFoldDB" id="F4RAD5"/>
<dbReference type="RefSeq" id="XP_007419632.1">
    <property type="nucleotide sequence ID" value="XM_007419570.1"/>
</dbReference>
<dbReference type="CDD" id="cd22191">
    <property type="entry name" value="DPBB_RlpA_EXP_N-like"/>
    <property type="match status" value="1"/>
</dbReference>
<accession>F4RAD5</accession>
<evidence type="ECO:0000313" key="3">
    <source>
        <dbReference type="EMBL" id="EGG10802.1"/>
    </source>
</evidence>
<dbReference type="EMBL" id="GL883331">
    <property type="protein sequence ID" value="EGF97097.1"/>
    <property type="molecule type" value="Genomic_DNA"/>
</dbReference>
<reference evidence="4" key="1">
    <citation type="journal article" date="2011" name="Proc. Natl. Acad. Sci. U.S.A.">
        <title>Obligate biotrophy features unraveled by the genomic analysis of rust fungi.</title>
        <authorList>
            <person name="Duplessis S."/>
            <person name="Cuomo C.A."/>
            <person name="Lin Y.-C."/>
            <person name="Aerts A."/>
            <person name="Tisserant E."/>
            <person name="Veneault-Fourrey C."/>
            <person name="Joly D.L."/>
            <person name="Hacquard S."/>
            <person name="Amselem J."/>
            <person name="Cantarel B.L."/>
            <person name="Chiu R."/>
            <person name="Coutinho P.M."/>
            <person name="Feau N."/>
            <person name="Field M."/>
            <person name="Frey P."/>
            <person name="Gelhaye E."/>
            <person name="Goldberg J."/>
            <person name="Grabherr M.G."/>
            <person name="Kodira C.D."/>
            <person name="Kohler A."/>
            <person name="Kuees U."/>
            <person name="Lindquist E.A."/>
            <person name="Lucas S.M."/>
            <person name="Mago R."/>
            <person name="Mauceli E."/>
            <person name="Morin E."/>
            <person name="Murat C."/>
            <person name="Pangilinan J.L."/>
            <person name="Park R."/>
            <person name="Pearson M."/>
            <person name="Quesneville H."/>
            <person name="Rouhier N."/>
            <person name="Sakthikumar S."/>
            <person name="Salamov A.A."/>
            <person name="Schmutz J."/>
            <person name="Selles B."/>
            <person name="Shapiro H."/>
            <person name="Tanguay P."/>
            <person name="Tuskan G.A."/>
            <person name="Henrissat B."/>
            <person name="Van de Peer Y."/>
            <person name="Rouze P."/>
            <person name="Ellis J.G."/>
            <person name="Dodds P.N."/>
            <person name="Schein J.E."/>
            <person name="Zhong S."/>
            <person name="Hamelin R.C."/>
            <person name="Grigoriev I.V."/>
            <person name="Szabo L.J."/>
            <person name="Martin F."/>
        </authorList>
    </citation>
    <scope>NUCLEOTIDE SEQUENCE [LARGE SCALE GENOMIC DNA]</scope>
    <source>
        <strain evidence="4">98AG31 / pathotype 3-4-7</strain>
    </source>
</reference>
<dbReference type="OrthoDB" id="2496730at2759"/>
<dbReference type="KEGG" id="mlr:MELLADRAFT_70965"/>
<evidence type="ECO:0000313" key="2">
    <source>
        <dbReference type="EMBL" id="EGF97097.1"/>
    </source>
</evidence>
<feature type="signal peptide" evidence="1">
    <location>
        <begin position="1"/>
        <end position="19"/>
    </location>
</feature>
<dbReference type="HOGENOM" id="CLU_1315643_0_0_1"/>
<dbReference type="VEuPathDB" id="FungiDB:MELLADRAFT_70965"/>
<dbReference type="Proteomes" id="UP000001072">
    <property type="component" value="Unassembled WGS sequence"/>
</dbReference>
<keyword evidence="4" id="KW-1185">Reference proteome</keyword>
<protein>
    <submittedName>
        <fullName evidence="3">Secreted protein</fullName>
    </submittedName>
</protein>